<sequence length="134" mass="15417">MQTKVGGGESKNYIILEFVRSRVKIKSNKDLQSPKLKVELNLISQVYGYVENAHLDNADTVQELEKEAEKTIGKQIKDLLEKLKEMQVDPAQLGEAFRICYPHQWSKELWNDTLSETEFDVEVKVEITKADYLG</sequence>
<dbReference type="RefSeq" id="WP_257532441.1">
    <property type="nucleotide sequence ID" value="NZ_JANKAS010000013.1"/>
</dbReference>
<dbReference type="PANTHER" id="PTHR35789:SF1">
    <property type="entry name" value="SPORE GERMINATION PROTEIN B3"/>
    <property type="match status" value="1"/>
</dbReference>
<dbReference type="PANTHER" id="PTHR35789">
    <property type="entry name" value="SPORE GERMINATION PROTEIN B3"/>
    <property type="match status" value="1"/>
</dbReference>
<reference evidence="2" key="1">
    <citation type="submission" date="2022-07" db="EMBL/GenBank/DDBJ databases">
        <title>Enhanced cultured diversity of the mouse gut microbiota enables custom-made synthetic communities.</title>
        <authorList>
            <person name="Afrizal A."/>
        </authorList>
    </citation>
    <scope>NUCLEOTIDE SEQUENCE</scope>
    <source>
        <strain evidence="2">DSM 28593</strain>
    </source>
</reference>
<evidence type="ECO:0000313" key="2">
    <source>
        <dbReference type="EMBL" id="MCR1899761.1"/>
    </source>
</evidence>
<dbReference type="GO" id="GO:0016020">
    <property type="term" value="C:membrane"/>
    <property type="evidence" value="ECO:0007669"/>
    <property type="project" value="InterPro"/>
</dbReference>
<dbReference type="Proteomes" id="UP001205748">
    <property type="component" value="Unassembled WGS sequence"/>
</dbReference>
<protein>
    <submittedName>
        <fullName evidence="2">Ger(X)C family spore germination C-terminal domain-containing protein</fullName>
    </submittedName>
</protein>
<dbReference type="AlphaFoldDB" id="A0AAE3L056"/>
<evidence type="ECO:0000313" key="3">
    <source>
        <dbReference type="Proteomes" id="UP001205748"/>
    </source>
</evidence>
<name>A0AAE3L056_9FIRM</name>
<dbReference type="InterPro" id="IPR046953">
    <property type="entry name" value="Spore_GerAC-like_C"/>
</dbReference>
<dbReference type="Gene3D" id="3.30.300.210">
    <property type="entry name" value="Nutrient germinant receptor protein C, domain 3"/>
    <property type="match status" value="1"/>
</dbReference>
<organism evidence="2 3">
    <name type="scientific">Irregularibacter muris</name>
    <dbReference type="NCBI Taxonomy" id="1796619"/>
    <lineage>
        <taxon>Bacteria</taxon>
        <taxon>Bacillati</taxon>
        <taxon>Bacillota</taxon>
        <taxon>Clostridia</taxon>
        <taxon>Eubacteriales</taxon>
        <taxon>Eubacteriaceae</taxon>
        <taxon>Irregularibacter</taxon>
    </lineage>
</organism>
<dbReference type="GO" id="GO:0009847">
    <property type="term" value="P:spore germination"/>
    <property type="evidence" value="ECO:0007669"/>
    <property type="project" value="InterPro"/>
</dbReference>
<dbReference type="InterPro" id="IPR008844">
    <property type="entry name" value="Spore_GerAC-like"/>
</dbReference>
<feature type="domain" description="Spore germination GerAC-like C-terminal" evidence="1">
    <location>
        <begin position="5"/>
        <end position="128"/>
    </location>
</feature>
<dbReference type="InterPro" id="IPR038501">
    <property type="entry name" value="Spore_GerAC_C_sf"/>
</dbReference>
<dbReference type="Pfam" id="PF05504">
    <property type="entry name" value="Spore_GerAC"/>
    <property type="match status" value="1"/>
</dbReference>
<gene>
    <name evidence="2" type="ORF">NSA47_12310</name>
</gene>
<comment type="caution">
    <text evidence="2">The sequence shown here is derived from an EMBL/GenBank/DDBJ whole genome shotgun (WGS) entry which is preliminary data.</text>
</comment>
<accession>A0AAE3L056</accession>
<evidence type="ECO:0000259" key="1">
    <source>
        <dbReference type="Pfam" id="PF05504"/>
    </source>
</evidence>
<keyword evidence="3" id="KW-1185">Reference proteome</keyword>
<dbReference type="EMBL" id="JANKAS010000013">
    <property type="protein sequence ID" value="MCR1899761.1"/>
    <property type="molecule type" value="Genomic_DNA"/>
</dbReference>
<proteinExistence type="predicted"/>